<proteinExistence type="predicted"/>
<keyword evidence="2 8" id="KW-0349">Heme</keyword>
<evidence type="ECO:0000256" key="9">
    <source>
        <dbReference type="PIRSR" id="PIRSR000294-2"/>
    </source>
</evidence>
<dbReference type="InterPro" id="IPR004852">
    <property type="entry name" value="Di-haem_cyt_c_peroxidsae"/>
</dbReference>
<comment type="PTM">
    <text evidence="8">Binds 2 heme groups per subunit.</text>
</comment>
<keyword evidence="5" id="KW-0574">Periplasm</keyword>
<sequence length="359" mass="38742">MKFKTLVRPLLVATAAVGATAVAQPAAKPSPEGVATAAQNVIIDRALLTAFKALPSRFEDAKNPITAEKVELGRMLYFDTRLSKNQDLSCNSCHDLNTFGVDNKPTSTGHKKQLGGRNSPTVYNAGGHTTQFWDGRAANLEEQAKGPILNPVEMAMPSADHVVATIKSIPGYVTAFQKSFPGEADPVTYDNLAKAIGAFERQLVTPSRFDKFLGGDDKALTQVEKAGLKTFLDQGCQTCHYGPALGGSLQKLGLVVPYQAKDQGRFDLTKKESDRMVFRVPTLRNVAKTGPWFHDGSITELQTAVKLMAQHQLGKQLTDTDAKQILAFLDSLTGELPKGYIAKPKLPPSGPKTPKPDPT</sequence>
<dbReference type="GO" id="GO:0004130">
    <property type="term" value="F:cytochrome-c peroxidase activity"/>
    <property type="evidence" value="ECO:0007669"/>
    <property type="project" value="TreeGrafter"/>
</dbReference>
<comment type="subcellular location">
    <subcellularLocation>
        <location evidence="1">Periplasm</location>
    </subcellularLocation>
</comment>
<dbReference type="InterPro" id="IPR051395">
    <property type="entry name" value="Cytochrome_c_Peroxidase/MauG"/>
</dbReference>
<feature type="domain" description="Cytochrome c" evidence="12">
    <location>
        <begin position="68"/>
        <end position="177"/>
    </location>
</feature>
<reference evidence="13 14" key="1">
    <citation type="submission" date="2017-06" db="EMBL/GenBank/DDBJ databases">
        <authorList>
            <person name="Kim H.J."/>
            <person name="Triplett B.A."/>
        </authorList>
    </citation>
    <scope>NUCLEOTIDE SEQUENCE [LARGE SCALE GENOMIC DNA]</scope>
    <source>
        <strain evidence="13 14">DSM 14713</strain>
    </source>
</reference>
<comment type="cofactor">
    <cofactor evidence="8">
        <name>heme</name>
        <dbReference type="ChEBI" id="CHEBI:30413"/>
    </cofactor>
    <text evidence="8">Binds 2 heme groups.</text>
</comment>
<evidence type="ECO:0000256" key="10">
    <source>
        <dbReference type="SAM" id="MobiDB-lite"/>
    </source>
</evidence>
<feature type="binding site" description="axial binding residue" evidence="9">
    <location>
        <position position="110"/>
    </location>
    <ligand>
        <name>heme c</name>
        <dbReference type="ChEBI" id="CHEBI:61717"/>
        <label>1</label>
    </ligand>
    <ligandPart>
        <name>Fe</name>
        <dbReference type="ChEBI" id="CHEBI:18248"/>
    </ligandPart>
</feature>
<accession>A0A250IL21</accession>
<dbReference type="KEGG" id="mbd:MEBOL_005363"/>
<dbReference type="EMBL" id="CP022163">
    <property type="protein sequence ID" value="ATB31891.1"/>
    <property type="molecule type" value="Genomic_DNA"/>
</dbReference>
<gene>
    <name evidence="13" type="ORF">MEBOL_005363</name>
</gene>
<dbReference type="AlphaFoldDB" id="A0A250IL21"/>
<feature type="binding site" description="covalent" evidence="8">
    <location>
        <position position="93"/>
    </location>
    <ligand>
        <name>heme c</name>
        <dbReference type="ChEBI" id="CHEBI:61717"/>
        <label>1</label>
    </ligand>
</feature>
<evidence type="ECO:0000256" key="8">
    <source>
        <dbReference type="PIRSR" id="PIRSR000294-1"/>
    </source>
</evidence>
<dbReference type="Gene3D" id="1.10.760.10">
    <property type="entry name" value="Cytochrome c-like domain"/>
    <property type="match status" value="2"/>
</dbReference>
<evidence type="ECO:0000256" key="7">
    <source>
        <dbReference type="ARBA" id="ARBA00023004"/>
    </source>
</evidence>
<dbReference type="PANTHER" id="PTHR30600:SF7">
    <property type="entry name" value="CYTOCHROME C PEROXIDASE-RELATED"/>
    <property type="match status" value="1"/>
</dbReference>
<keyword evidence="7 9" id="KW-0408">Iron</keyword>
<dbReference type="RefSeq" id="WP_095980164.1">
    <property type="nucleotide sequence ID" value="NZ_CP022163.1"/>
</dbReference>
<dbReference type="PANTHER" id="PTHR30600">
    <property type="entry name" value="CYTOCHROME C PEROXIDASE-RELATED"/>
    <property type="match status" value="1"/>
</dbReference>
<evidence type="ECO:0000256" key="2">
    <source>
        <dbReference type="ARBA" id="ARBA00022617"/>
    </source>
</evidence>
<feature type="binding site" description="covalent" evidence="8">
    <location>
        <position position="90"/>
    </location>
    <ligand>
        <name>heme c</name>
        <dbReference type="ChEBI" id="CHEBI:61717"/>
        <label>1</label>
    </ligand>
</feature>
<feature type="binding site" description="covalent" evidence="8">
    <location>
        <position position="236"/>
    </location>
    <ligand>
        <name>heme c</name>
        <dbReference type="ChEBI" id="CHEBI:61717"/>
        <label>2</label>
    </ligand>
</feature>
<dbReference type="InterPro" id="IPR026259">
    <property type="entry name" value="MauG/Cytc_peroxidase"/>
</dbReference>
<dbReference type="PIRSF" id="PIRSF000294">
    <property type="entry name" value="Cytochrome-c_peroxidase"/>
    <property type="match status" value="1"/>
</dbReference>
<protein>
    <submittedName>
        <fullName evidence="13">Cytochrome c551 peroxidase</fullName>
    </submittedName>
</protein>
<feature type="binding site" description="covalent" evidence="8">
    <location>
        <position position="239"/>
    </location>
    <ligand>
        <name>heme c</name>
        <dbReference type="ChEBI" id="CHEBI:61717"/>
        <label>2</label>
    </ligand>
</feature>
<dbReference type="GO" id="GO:0042597">
    <property type="term" value="C:periplasmic space"/>
    <property type="evidence" value="ECO:0007669"/>
    <property type="project" value="UniProtKB-SubCell"/>
</dbReference>
<feature type="binding site" description="axial binding residue" evidence="9">
    <location>
        <position position="94"/>
    </location>
    <ligand>
        <name>heme c</name>
        <dbReference type="ChEBI" id="CHEBI:61717"/>
        <label>1</label>
    </ligand>
    <ligandPart>
        <name>Fe</name>
        <dbReference type="ChEBI" id="CHEBI:18248"/>
    </ligandPart>
</feature>
<evidence type="ECO:0000256" key="1">
    <source>
        <dbReference type="ARBA" id="ARBA00004418"/>
    </source>
</evidence>
<keyword evidence="14" id="KW-1185">Reference proteome</keyword>
<dbReference type="Pfam" id="PF03150">
    <property type="entry name" value="CCP_MauG"/>
    <property type="match status" value="1"/>
</dbReference>
<keyword evidence="4 11" id="KW-0732">Signal</keyword>
<evidence type="ECO:0000259" key="12">
    <source>
        <dbReference type="PROSITE" id="PS51007"/>
    </source>
</evidence>
<dbReference type="SUPFAM" id="SSF46626">
    <property type="entry name" value="Cytochrome c"/>
    <property type="match status" value="2"/>
</dbReference>
<feature type="signal peptide" evidence="11">
    <location>
        <begin position="1"/>
        <end position="23"/>
    </location>
</feature>
<keyword evidence="6" id="KW-0560">Oxidoreductase</keyword>
<keyword evidence="3 9" id="KW-0479">Metal-binding</keyword>
<evidence type="ECO:0000256" key="4">
    <source>
        <dbReference type="ARBA" id="ARBA00022729"/>
    </source>
</evidence>
<dbReference type="InterPro" id="IPR009056">
    <property type="entry name" value="Cyt_c-like_dom"/>
</dbReference>
<dbReference type="InterPro" id="IPR036909">
    <property type="entry name" value="Cyt_c-like_dom_sf"/>
</dbReference>
<keyword evidence="13" id="KW-0575">Peroxidase</keyword>
<dbReference type="PROSITE" id="PS51007">
    <property type="entry name" value="CYTC"/>
    <property type="match status" value="2"/>
</dbReference>
<name>A0A250IL21_9BACT</name>
<evidence type="ECO:0000256" key="6">
    <source>
        <dbReference type="ARBA" id="ARBA00023002"/>
    </source>
</evidence>
<evidence type="ECO:0000256" key="5">
    <source>
        <dbReference type="ARBA" id="ARBA00022764"/>
    </source>
</evidence>
<dbReference type="GO" id="GO:0046872">
    <property type="term" value="F:metal ion binding"/>
    <property type="evidence" value="ECO:0007669"/>
    <property type="project" value="UniProtKB-KW"/>
</dbReference>
<evidence type="ECO:0000313" key="14">
    <source>
        <dbReference type="Proteomes" id="UP000217289"/>
    </source>
</evidence>
<evidence type="ECO:0000313" key="13">
    <source>
        <dbReference type="EMBL" id="ATB31891.1"/>
    </source>
</evidence>
<dbReference type="Proteomes" id="UP000217289">
    <property type="component" value="Chromosome"/>
</dbReference>
<organism evidence="13 14">
    <name type="scientific">Melittangium boletus DSM 14713</name>
    <dbReference type="NCBI Taxonomy" id="1294270"/>
    <lineage>
        <taxon>Bacteria</taxon>
        <taxon>Pseudomonadati</taxon>
        <taxon>Myxococcota</taxon>
        <taxon>Myxococcia</taxon>
        <taxon>Myxococcales</taxon>
        <taxon>Cystobacterineae</taxon>
        <taxon>Archangiaceae</taxon>
        <taxon>Melittangium</taxon>
    </lineage>
</organism>
<evidence type="ECO:0000256" key="3">
    <source>
        <dbReference type="ARBA" id="ARBA00022723"/>
    </source>
</evidence>
<feature type="binding site" description="axial binding residue" evidence="9">
    <location>
        <position position="240"/>
    </location>
    <ligand>
        <name>heme c</name>
        <dbReference type="ChEBI" id="CHEBI:61717"/>
        <label>2</label>
    </ligand>
    <ligandPart>
        <name>Fe</name>
        <dbReference type="ChEBI" id="CHEBI:18248"/>
    </ligandPart>
</feature>
<feature type="domain" description="Cytochrome c" evidence="12">
    <location>
        <begin position="222"/>
        <end position="333"/>
    </location>
</feature>
<feature type="region of interest" description="Disordered" evidence="10">
    <location>
        <begin position="339"/>
        <end position="359"/>
    </location>
</feature>
<feature type="binding site" description="axial binding residue" evidence="9">
    <location>
        <position position="308"/>
    </location>
    <ligand>
        <name>heme c</name>
        <dbReference type="ChEBI" id="CHEBI:61717"/>
        <label>2</label>
    </ligand>
    <ligandPart>
        <name>Fe</name>
        <dbReference type="ChEBI" id="CHEBI:18248"/>
    </ligandPart>
</feature>
<dbReference type="GO" id="GO:0009055">
    <property type="term" value="F:electron transfer activity"/>
    <property type="evidence" value="ECO:0007669"/>
    <property type="project" value="InterPro"/>
</dbReference>
<dbReference type="OrthoDB" id="9805202at2"/>
<evidence type="ECO:0000256" key="11">
    <source>
        <dbReference type="SAM" id="SignalP"/>
    </source>
</evidence>
<feature type="chain" id="PRO_5013372577" evidence="11">
    <location>
        <begin position="24"/>
        <end position="359"/>
    </location>
</feature>
<dbReference type="GO" id="GO:0020037">
    <property type="term" value="F:heme binding"/>
    <property type="evidence" value="ECO:0007669"/>
    <property type="project" value="InterPro"/>
</dbReference>